<name>D9PJP3_9ZZZZ</name>
<keyword evidence="3" id="KW-0520">NAD</keyword>
<proteinExistence type="predicted"/>
<evidence type="ECO:0000256" key="1">
    <source>
        <dbReference type="ARBA" id="ARBA00022723"/>
    </source>
</evidence>
<dbReference type="GO" id="GO:0051287">
    <property type="term" value="F:NAD binding"/>
    <property type="evidence" value="ECO:0007669"/>
    <property type="project" value="InterPro"/>
</dbReference>
<evidence type="ECO:0000256" key="3">
    <source>
        <dbReference type="ARBA" id="ARBA00023027"/>
    </source>
</evidence>
<evidence type="ECO:0000256" key="2">
    <source>
        <dbReference type="ARBA" id="ARBA00023002"/>
    </source>
</evidence>
<dbReference type="GO" id="GO:0046872">
    <property type="term" value="F:metal ion binding"/>
    <property type="evidence" value="ECO:0007669"/>
    <property type="project" value="UniProtKB-KW"/>
</dbReference>
<sequence length="187" mass="20193">MLADLTGTKNYAMMLTGGPLRVILVTIHTALKNVPDLITKQKIVKTIRLAKKACGMLGMKKPGIAVAGLNPHAGEAGMFGDEETRKIIPAIKMTLREGILVSGPYPPDTVFHKAYKGEVDIIVCMYHDQGLIPLKMIAFDTGVNVTVGLPFVRTSPDHGTAYDIAWKGIADPSSMIEAIKLAVRLKI</sequence>
<dbReference type="EC" id="1.1.1.262" evidence="4"/>
<dbReference type="PANTHER" id="PTHR30004">
    <property type="entry name" value="4-HYDROXYTHREONINE-4-PHOSPHATE DEHYDROGENASE"/>
    <property type="match status" value="1"/>
</dbReference>
<dbReference type="EMBL" id="ADZX01000539">
    <property type="protein sequence ID" value="EFK96219.1"/>
    <property type="molecule type" value="Genomic_DNA"/>
</dbReference>
<gene>
    <name evidence="4" type="ORF">LDC_1756</name>
</gene>
<keyword evidence="2 4" id="KW-0560">Oxidoreductase</keyword>
<organism evidence="4">
    <name type="scientific">sediment metagenome</name>
    <dbReference type="NCBI Taxonomy" id="749907"/>
    <lineage>
        <taxon>unclassified sequences</taxon>
        <taxon>metagenomes</taxon>
        <taxon>ecological metagenomes</taxon>
    </lineage>
</organism>
<protein>
    <submittedName>
        <fullName evidence="4">Pyridoxal phosphate (Active vitamin B6) biosynthesis PdxA</fullName>
        <ecNumber evidence="4">1.1.1.262</ecNumber>
    </submittedName>
</protein>
<dbReference type="Gene3D" id="3.40.718.10">
    <property type="entry name" value="Isopropylmalate Dehydrogenase"/>
    <property type="match status" value="1"/>
</dbReference>
<dbReference type="Pfam" id="PF04166">
    <property type="entry name" value="PdxA"/>
    <property type="match status" value="1"/>
</dbReference>
<comment type="caution">
    <text evidence="4">The sequence shown here is derived from an EMBL/GenBank/DDBJ whole genome shotgun (WGS) entry which is preliminary data.</text>
</comment>
<dbReference type="SUPFAM" id="SSF53659">
    <property type="entry name" value="Isocitrate/Isopropylmalate dehydrogenase-like"/>
    <property type="match status" value="1"/>
</dbReference>
<accession>D9PJP3</accession>
<dbReference type="AlphaFoldDB" id="D9PJP3"/>
<dbReference type="GO" id="GO:0050570">
    <property type="term" value="F:4-hydroxythreonine-4-phosphate dehydrogenase activity"/>
    <property type="evidence" value="ECO:0007669"/>
    <property type="project" value="UniProtKB-EC"/>
</dbReference>
<reference evidence="4" key="1">
    <citation type="submission" date="2010-07" db="EMBL/GenBank/DDBJ databases">
        <authorList>
            <consortium name="CONSOLIDER consortium CSD2007-00005"/>
            <person name="Guazzaroni M.-E."/>
            <person name="Richter M."/>
            <person name="Garcia-Salamanca A."/>
            <person name="Yarza P."/>
            <person name="Ferrer M."/>
        </authorList>
    </citation>
    <scope>NUCLEOTIDE SEQUENCE</scope>
</reference>
<reference evidence="4" key="2">
    <citation type="journal article" date="2011" name="Microb. Ecol.">
        <title>Taxonomic and Functional Metagenomic Profiling of the Microbial Community in the Anoxic Sediment of a Sub-saline Shallow Lake (Laguna de Carrizo, Central Spain).</title>
        <authorList>
            <person name="Ferrer M."/>
            <person name="Guazzaroni M.E."/>
            <person name="Richter M."/>
            <person name="Garcia-Salamanca A."/>
            <person name="Yarza P."/>
            <person name="Suarez-Suarez A."/>
            <person name="Solano J."/>
            <person name="Alcaide M."/>
            <person name="van Dillewijn P."/>
            <person name="Molina-Henares M.A."/>
            <person name="Lopez-Cortes N."/>
            <person name="Al-Ramahi Y."/>
            <person name="Guerrero C."/>
            <person name="Acosta A."/>
            <person name="de Eugenio L.I."/>
            <person name="Martinez V."/>
            <person name="Marques S."/>
            <person name="Rojo F."/>
            <person name="Santero E."/>
            <person name="Genilloud O."/>
            <person name="Perez-Perez J."/>
            <person name="Rossello-Mora R."/>
            <person name="Ramos J.L."/>
        </authorList>
    </citation>
    <scope>NUCLEOTIDE SEQUENCE</scope>
</reference>
<keyword evidence="1" id="KW-0479">Metal-binding</keyword>
<evidence type="ECO:0000313" key="4">
    <source>
        <dbReference type="EMBL" id="EFK96219.1"/>
    </source>
</evidence>
<dbReference type="InterPro" id="IPR005255">
    <property type="entry name" value="PdxA_fam"/>
</dbReference>
<dbReference type="PANTHER" id="PTHR30004:SF6">
    <property type="entry name" value="D-THREONATE 4-PHOSPHATE DEHYDROGENASE"/>
    <property type="match status" value="1"/>
</dbReference>